<reference evidence="1" key="1">
    <citation type="submission" date="2019-02" db="EMBL/GenBank/DDBJ databases">
        <authorList>
            <person name="Gruber-Vodicka R. H."/>
            <person name="Seah K. B. B."/>
        </authorList>
    </citation>
    <scope>NUCLEOTIDE SEQUENCE</scope>
    <source>
        <strain evidence="1">BECK_DK47</strain>
    </source>
</reference>
<gene>
    <name evidence="1" type="ORF">BECKDK2373B_GA0170837_100223</name>
</gene>
<protein>
    <submittedName>
        <fullName evidence="1">Uncharacterized protein</fullName>
    </submittedName>
</protein>
<dbReference type="AlphaFoldDB" id="A0A450RU00"/>
<evidence type="ECO:0000313" key="1">
    <source>
        <dbReference type="EMBL" id="VFJ42599.1"/>
    </source>
</evidence>
<dbReference type="EMBL" id="CAADEX010000002">
    <property type="protein sequence ID" value="VFJ42599.1"/>
    <property type="molecule type" value="Genomic_DNA"/>
</dbReference>
<organism evidence="1">
    <name type="scientific">Candidatus Kentrum sp. DK</name>
    <dbReference type="NCBI Taxonomy" id="2126562"/>
    <lineage>
        <taxon>Bacteria</taxon>
        <taxon>Pseudomonadati</taxon>
        <taxon>Pseudomonadota</taxon>
        <taxon>Gammaproteobacteria</taxon>
        <taxon>Candidatus Kentrum</taxon>
    </lineage>
</organism>
<proteinExistence type="predicted"/>
<name>A0A450RU00_9GAMM</name>
<sequence length="98" mass="11319">MGYTKDTNDQKEMAAYMKMATGFTKEQRNEWNNQLSQARGLVDMVRDHARSRAIEDPDNLEKVNRLYAFVAQLPFLHPDGKGYECSVKWTPDTGHQPK</sequence>
<accession>A0A450RU00</accession>